<evidence type="ECO:0000256" key="6">
    <source>
        <dbReference type="ARBA" id="ARBA00026066"/>
    </source>
</evidence>
<comment type="subunit">
    <text evidence="6">Heterotetramer of 2 MoaD subunits and 2 MoaE subunits. Also stable as homodimer. The enzyme changes between these two forms during catalysis.</text>
</comment>
<dbReference type="EMBL" id="JBHLVX010000017">
    <property type="protein sequence ID" value="MFC0267355.1"/>
    <property type="molecule type" value="Genomic_DNA"/>
</dbReference>
<dbReference type="EC" id="2.8.1.12" evidence="3"/>
<evidence type="ECO:0000256" key="5">
    <source>
        <dbReference type="ARBA" id="ARBA00023150"/>
    </source>
</evidence>
<comment type="catalytic activity">
    <reaction evidence="11">
        <text>2 [molybdopterin-synthase sulfur-carrier protein]-C-terminal-Gly-aminoethanethioate + cyclic pyranopterin phosphate + H2O = molybdopterin + 2 [molybdopterin-synthase sulfur-carrier protein]-C-terminal Gly-Gly + 2 H(+)</text>
        <dbReference type="Rhea" id="RHEA:26333"/>
        <dbReference type="Rhea" id="RHEA-COMP:12202"/>
        <dbReference type="Rhea" id="RHEA-COMP:19907"/>
        <dbReference type="ChEBI" id="CHEBI:15377"/>
        <dbReference type="ChEBI" id="CHEBI:15378"/>
        <dbReference type="ChEBI" id="CHEBI:58698"/>
        <dbReference type="ChEBI" id="CHEBI:59648"/>
        <dbReference type="ChEBI" id="CHEBI:90778"/>
        <dbReference type="ChEBI" id="CHEBI:232372"/>
        <dbReference type="EC" id="2.8.1.12"/>
    </reaction>
</comment>
<evidence type="ECO:0000256" key="11">
    <source>
        <dbReference type="ARBA" id="ARBA00049878"/>
    </source>
</evidence>
<accession>A0ABV6G1A0</accession>
<dbReference type="PANTHER" id="PTHR23404">
    <property type="entry name" value="MOLYBDOPTERIN SYNTHASE RELATED"/>
    <property type="match status" value="1"/>
</dbReference>
<proteinExistence type="inferred from homology"/>
<dbReference type="Gene3D" id="3.90.1170.40">
    <property type="entry name" value="Molybdopterin biosynthesis MoaE subunit"/>
    <property type="match status" value="1"/>
</dbReference>
<dbReference type="Proteomes" id="UP001589814">
    <property type="component" value="Unassembled WGS sequence"/>
</dbReference>
<evidence type="ECO:0000256" key="9">
    <source>
        <dbReference type="ARBA" id="ARBA00030781"/>
    </source>
</evidence>
<evidence type="ECO:0000256" key="3">
    <source>
        <dbReference type="ARBA" id="ARBA00011950"/>
    </source>
</evidence>
<evidence type="ECO:0000313" key="12">
    <source>
        <dbReference type="EMBL" id="MFC0267355.1"/>
    </source>
</evidence>
<dbReference type="CDD" id="cd00756">
    <property type="entry name" value="MoaE"/>
    <property type="match status" value="1"/>
</dbReference>
<comment type="similarity">
    <text evidence="2">Belongs to the MoaE family.</text>
</comment>
<keyword evidence="5" id="KW-0501">Molybdenum cofactor biosynthesis</keyword>
<dbReference type="Pfam" id="PF02391">
    <property type="entry name" value="MoaE"/>
    <property type="match status" value="1"/>
</dbReference>
<protein>
    <recommendedName>
        <fullName evidence="4">Molybdopterin synthase catalytic subunit</fullName>
        <ecNumber evidence="3">2.8.1.12</ecNumber>
    </recommendedName>
    <alternativeName>
        <fullName evidence="9">MPT synthase subunit 2</fullName>
    </alternativeName>
    <alternativeName>
        <fullName evidence="7">Molybdenum cofactor biosynthesis protein E</fullName>
    </alternativeName>
    <alternativeName>
        <fullName evidence="8">Molybdopterin-converting factor large subunit</fullName>
    </alternativeName>
    <alternativeName>
        <fullName evidence="10">Molybdopterin-converting factor subunit 2</fullName>
    </alternativeName>
</protein>
<dbReference type="InterPro" id="IPR036563">
    <property type="entry name" value="MoaE_sf"/>
</dbReference>
<sequence length="150" mass="16933">MIIIQQQPFDIGELHERVAGESTSLGAVVSFIGRVRDFNESPDVQALTLEHYPGMTEKALGSIVEQAQSRWRIERALVVHRIGYMVPGDNIVAVLTASSHRQDAFDACAFIMDYLKIRAPFWKKEHTASGAYWVRERGSDLASLSRWEQT</sequence>
<evidence type="ECO:0000256" key="2">
    <source>
        <dbReference type="ARBA" id="ARBA00005426"/>
    </source>
</evidence>
<evidence type="ECO:0000313" key="13">
    <source>
        <dbReference type="Proteomes" id="UP001589814"/>
    </source>
</evidence>
<evidence type="ECO:0000256" key="4">
    <source>
        <dbReference type="ARBA" id="ARBA00013858"/>
    </source>
</evidence>
<dbReference type="GO" id="GO:0030366">
    <property type="term" value="F:molybdopterin synthase activity"/>
    <property type="evidence" value="ECO:0007669"/>
    <property type="project" value="UniProtKB-EC"/>
</dbReference>
<evidence type="ECO:0000256" key="1">
    <source>
        <dbReference type="ARBA" id="ARBA00005046"/>
    </source>
</evidence>
<comment type="caution">
    <text evidence="12">The sequence shown here is derived from an EMBL/GenBank/DDBJ whole genome shotgun (WGS) entry which is preliminary data.</text>
</comment>
<gene>
    <name evidence="12" type="primary">moaE</name>
    <name evidence="12" type="ORF">ACFFHW_04980</name>
</gene>
<evidence type="ECO:0000256" key="7">
    <source>
        <dbReference type="ARBA" id="ARBA00029745"/>
    </source>
</evidence>
<name>A0ABV6G1A0_9GAMM</name>
<evidence type="ECO:0000256" key="10">
    <source>
        <dbReference type="ARBA" id="ARBA00032474"/>
    </source>
</evidence>
<organism evidence="12 13">
    <name type="scientific">Kushneria aurantia</name>
    <dbReference type="NCBI Taxonomy" id="504092"/>
    <lineage>
        <taxon>Bacteria</taxon>
        <taxon>Pseudomonadati</taxon>
        <taxon>Pseudomonadota</taxon>
        <taxon>Gammaproteobacteria</taxon>
        <taxon>Oceanospirillales</taxon>
        <taxon>Halomonadaceae</taxon>
        <taxon>Kushneria</taxon>
    </lineage>
</organism>
<dbReference type="NCBIfam" id="NF007959">
    <property type="entry name" value="PRK10678.1"/>
    <property type="match status" value="1"/>
</dbReference>
<keyword evidence="12" id="KW-0808">Transferase</keyword>
<comment type="pathway">
    <text evidence="1">Cofactor biosynthesis; molybdopterin biosynthesis.</text>
</comment>
<dbReference type="RefSeq" id="WP_019952210.1">
    <property type="nucleotide sequence ID" value="NZ_JBHLVX010000017.1"/>
</dbReference>
<dbReference type="SUPFAM" id="SSF54690">
    <property type="entry name" value="Molybdopterin synthase subunit MoaE"/>
    <property type="match status" value="1"/>
</dbReference>
<reference evidence="12 13" key="1">
    <citation type="submission" date="2024-09" db="EMBL/GenBank/DDBJ databases">
        <authorList>
            <person name="Sun Q."/>
            <person name="Mori K."/>
        </authorList>
    </citation>
    <scope>NUCLEOTIDE SEQUENCE [LARGE SCALE GENOMIC DNA]</scope>
    <source>
        <strain evidence="12 13">CCM 7415</strain>
    </source>
</reference>
<keyword evidence="13" id="KW-1185">Reference proteome</keyword>
<evidence type="ECO:0000256" key="8">
    <source>
        <dbReference type="ARBA" id="ARBA00030407"/>
    </source>
</evidence>
<dbReference type="InterPro" id="IPR003448">
    <property type="entry name" value="Mopterin_biosynth_MoaE"/>
</dbReference>